<feature type="transmembrane region" description="Helical" evidence="6">
    <location>
        <begin position="253"/>
        <end position="276"/>
    </location>
</feature>
<reference evidence="8 9" key="1">
    <citation type="submission" date="2018-12" db="EMBL/GenBank/DDBJ databases">
        <title>Complete genome of Litorilituus sediminis.</title>
        <authorList>
            <person name="Liu A."/>
            <person name="Rong J."/>
        </authorList>
    </citation>
    <scope>NUCLEOTIDE SEQUENCE [LARGE SCALE GENOMIC DNA]</scope>
    <source>
        <strain evidence="8 9">JCM 17549</strain>
    </source>
</reference>
<evidence type="ECO:0000256" key="1">
    <source>
        <dbReference type="ARBA" id="ARBA00004651"/>
    </source>
</evidence>
<accession>A0A4P6P5M6</accession>
<dbReference type="PANTHER" id="PTHR30287">
    <property type="entry name" value="MEMBRANE COMPONENT OF PREDICTED ABC SUPERFAMILY METABOLITE UPTAKE TRANSPORTER"/>
    <property type="match status" value="1"/>
</dbReference>
<comment type="subcellular location">
    <subcellularLocation>
        <location evidence="1">Cell membrane</location>
        <topology evidence="1">Multi-pass membrane protein</topology>
    </subcellularLocation>
</comment>
<feature type="transmembrane region" description="Helical" evidence="6">
    <location>
        <begin position="776"/>
        <end position="798"/>
    </location>
</feature>
<evidence type="ECO:0000256" key="5">
    <source>
        <dbReference type="ARBA" id="ARBA00023136"/>
    </source>
</evidence>
<feature type="transmembrane region" description="Helical" evidence="6">
    <location>
        <begin position="308"/>
        <end position="332"/>
    </location>
</feature>
<evidence type="ECO:0000259" key="7">
    <source>
        <dbReference type="Pfam" id="PF02687"/>
    </source>
</evidence>
<keyword evidence="5 6" id="KW-0472">Membrane</keyword>
<dbReference type="InterPro" id="IPR038766">
    <property type="entry name" value="Membrane_comp_ABC_pdt"/>
</dbReference>
<dbReference type="OrthoDB" id="343744at2"/>
<feature type="transmembrane region" description="Helical" evidence="6">
    <location>
        <begin position="385"/>
        <end position="405"/>
    </location>
</feature>
<keyword evidence="9" id="KW-1185">Reference proteome</keyword>
<dbReference type="Pfam" id="PF02687">
    <property type="entry name" value="FtsX"/>
    <property type="match status" value="1"/>
</dbReference>
<dbReference type="InterPro" id="IPR003838">
    <property type="entry name" value="ABC3_permease_C"/>
</dbReference>
<keyword evidence="3 6" id="KW-0812">Transmembrane</keyword>
<sequence>MAFLTNEIKLILASHIAFYRRHPWLMALFILGFSLGSALLTAIAGLNQEAKSRYQESSALMTNPVSHLIKPLTGEEYIAGELWLELRRQGFTNAQPVLRGQLKTKAGRTLSIQGVDTLLWFSQSQPKHSQNSQLQKQEEQSNSTSNSLISLTSLLVDAQFASRLFNEAGEQLEFELNKGQQQPDIHLVDDIGLWAITDLANADYLLSANGQLSFIELLQLSEQQLSQIETLLAGRAQLVDAEQQEFDVLSQAFFFNLTALAMLGYIVAAFLSFNAIKLTLTARKKLLTQMHLLGCSKSGIQLSLTIELVAVSAVTALLGTAGGYFIANALVLDVNRTLVGLYQLDKALVISWQWGNVLLGFALNMFALAVILIAQAKYLANKGQWAFYGMLVATGLALLWLVNYAASEFQALLLCFTLLLLFILLVPKALSALVAIPFKLNNPLNQWLHADTRFHIKDLHIAIIAILVALGSAIGMQIMVKSFSNTLNAHLEKQLSADIYLRSETLNHTLRNELSALPEVALLSVYTQSEGKLNNLPAQLASFGDSAKHYQHISLTAGGVASVASFANNGCLANEQSYIKFGIALGSEVTFTQNATQFSCRITGFFYDYGNPSMFLLTLEQRLKQAGLNSKPYGYSIRLKTDESVAKFTERLVGEFNQDSTQIMPNKVFKQYANALFDDTFVVTKALNGFILAIALLSLCTSLLSLSANQLKQLVILRNLGVTGQQLLIMKLLQTAGVVFFTALFAVPLGFALGFALLKFVMPIAFGWTIHFSLDLATLVFTCLTLVLVSVVCAYLPVRKLIRVQGEY</sequence>
<dbReference type="Proteomes" id="UP000290244">
    <property type="component" value="Chromosome"/>
</dbReference>
<feature type="transmembrane region" description="Helical" evidence="6">
    <location>
        <begin position="732"/>
        <end position="756"/>
    </location>
</feature>
<keyword evidence="4 6" id="KW-1133">Transmembrane helix</keyword>
<dbReference type="RefSeq" id="WP_130603436.1">
    <property type="nucleotide sequence ID" value="NZ_CP034759.1"/>
</dbReference>
<proteinExistence type="predicted"/>
<dbReference type="GO" id="GO:0005886">
    <property type="term" value="C:plasma membrane"/>
    <property type="evidence" value="ECO:0007669"/>
    <property type="project" value="UniProtKB-SubCell"/>
</dbReference>
<feature type="domain" description="ABC3 transporter permease C-terminal" evidence="7">
    <location>
        <begin position="689"/>
        <end position="803"/>
    </location>
</feature>
<evidence type="ECO:0000256" key="6">
    <source>
        <dbReference type="SAM" id="Phobius"/>
    </source>
</evidence>
<evidence type="ECO:0000256" key="3">
    <source>
        <dbReference type="ARBA" id="ARBA00022692"/>
    </source>
</evidence>
<evidence type="ECO:0000313" key="9">
    <source>
        <dbReference type="Proteomes" id="UP000290244"/>
    </source>
</evidence>
<keyword evidence="2" id="KW-1003">Cell membrane</keyword>
<organism evidence="8 9">
    <name type="scientific">Litorilituus sediminis</name>
    <dbReference type="NCBI Taxonomy" id="718192"/>
    <lineage>
        <taxon>Bacteria</taxon>
        <taxon>Pseudomonadati</taxon>
        <taxon>Pseudomonadota</taxon>
        <taxon>Gammaproteobacteria</taxon>
        <taxon>Alteromonadales</taxon>
        <taxon>Colwelliaceae</taxon>
        <taxon>Litorilituus</taxon>
    </lineage>
</organism>
<gene>
    <name evidence="8" type="ORF">EMK97_14645</name>
</gene>
<evidence type="ECO:0000256" key="4">
    <source>
        <dbReference type="ARBA" id="ARBA00022989"/>
    </source>
</evidence>
<dbReference type="KEGG" id="lsd:EMK97_14645"/>
<dbReference type="AlphaFoldDB" id="A0A4P6P5M6"/>
<feature type="transmembrane region" description="Helical" evidence="6">
    <location>
        <begin position="459"/>
        <end position="480"/>
    </location>
</feature>
<feature type="transmembrane region" description="Helical" evidence="6">
    <location>
        <begin position="352"/>
        <end position="373"/>
    </location>
</feature>
<dbReference type="PANTHER" id="PTHR30287:SF2">
    <property type="entry name" value="BLL1001 PROTEIN"/>
    <property type="match status" value="1"/>
</dbReference>
<protein>
    <submittedName>
        <fullName evidence="8">ABC transporter permease</fullName>
    </submittedName>
</protein>
<feature type="transmembrane region" description="Helical" evidence="6">
    <location>
        <begin position="690"/>
        <end position="711"/>
    </location>
</feature>
<evidence type="ECO:0000256" key="2">
    <source>
        <dbReference type="ARBA" id="ARBA00022475"/>
    </source>
</evidence>
<dbReference type="EMBL" id="CP034759">
    <property type="protein sequence ID" value="QBG36871.1"/>
    <property type="molecule type" value="Genomic_DNA"/>
</dbReference>
<evidence type="ECO:0000313" key="8">
    <source>
        <dbReference type="EMBL" id="QBG36871.1"/>
    </source>
</evidence>
<name>A0A4P6P5M6_9GAMM</name>
<feature type="transmembrane region" description="Helical" evidence="6">
    <location>
        <begin position="411"/>
        <end position="438"/>
    </location>
</feature>
<feature type="transmembrane region" description="Helical" evidence="6">
    <location>
        <begin position="24"/>
        <end position="46"/>
    </location>
</feature>